<keyword evidence="2" id="KW-0812">Transmembrane</keyword>
<evidence type="ECO:0000313" key="5">
    <source>
        <dbReference type="Proteomes" id="UP001139648"/>
    </source>
</evidence>
<dbReference type="EMBL" id="JAMZEB010000002">
    <property type="protein sequence ID" value="MCP2363453.1"/>
    <property type="molecule type" value="Genomic_DNA"/>
</dbReference>
<gene>
    <name evidence="4" type="ORF">HD597_010473</name>
</gene>
<reference evidence="4" key="1">
    <citation type="submission" date="2022-06" db="EMBL/GenBank/DDBJ databases">
        <title>Sequencing the genomes of 1000 actinobacteria strains.</title>
        <authorList>
            <person name="Klenk H.-P."/>
        </authorList>
    </citation>
    <scope>NUCLEOTIDE SEQUENCE</scope>
    <source>
        <strain evidence="4">DSM 46694</strain>
    </source>
</reference>
<dbReference type="InterPro" id="IPR003439">
    <property type="entry name" value="ABC_transporter-like_ATP-bd"/>
</dbReference>
<dbReference type="Pfam" id="PF00005">
    <property type="entry name" value="ABC_tran"/>
    <property type="match status" value="1"/>
</dbReference>
<dbReference type="InterPro" id="IPR027417">
    <property type="entry name" value="P-loop_NTPase"/>
</dbReference>
<comment type="caution">
    <text evidence="4">The sequence shown here is derived from an EMBL/GenBank/DDBJ whole genome shotgun (WGS) entry which is preliminary data.</text>
</comment>
<evidence type="ECO:0000259" key="3">
    <source>
        <dbReference type="Pfam" id="PF00005"/>
    </source>
</evidence>
<feature type="transmembrane region" description="Helical" evidence="2">
    <location>
        <begin position="63"/>
        <end position="83"/>
    </location>
</feature>
<dbReference type="Gene3D" id="3.40.50.300">
    <property type="entry name" value="P-loop containing nucleotide triphosphate hydrolases"/>
    <property type="match status" value="1"/>
</dbReference>
<keyword evidence="4" id="KW-0067">ATP-binding</keyword>
<dbReference type="GO" id="GO:0005524">
    <property type="term" value="F:ATP binding"/>
    <property type="evidence" value="ECO:0007669"/>
    <property type="project" value="UniProtKB-KW"/>
</dbReference>
<keyword evidence="2" id="KW-1133">Transmembrane helix</keyword>
<dbReference type="RefSeq" id="WP_253755039.1">
    <property type="nucleotide sequence ID" value="NZ_BAABKA010000006.1"/>
</dbReference>
<protein>
    <submittedName>
        <fullName evidence="4">Energy-coupling factor transporter ATP-binding protein EcfA2</fullName>
    </submittedName>
</protein>
<proteinExistence type="predicted"/>
<dbReference type="Proteomes" id="UP001139648">
    <property type="component" value="Unassembled WGS sequence"/>
</dbReference>
<dbReference type="GO" id="GO:0005886">
    <property type="term" value="C:plasma membrane"/>
    <property type="evidence" value="ECO:0007669"/>
    <property type="project" value="TreeGrafter"/>
</dbReference>
<evidence type="ECO:0000256" key="2">
    <source>
        <dbReference type="SAM" id="Phobius"/>
    </source>
</evidence>
<dbReference type="GO" id="GO:0022857">
    <property type="term" value="F:transmembrane transporter activity"/>
    <property type="evidence" value="ECO:0007669"/>
    <property type="project" value="TreeGrafter"/>
</dbReference>
<dbReference type="InterPro" id="IPR015854">
    <property type="entry name" value="ABC_transpr_LolD-like"/>
</dbReference>
<name>A0A9X2GYU3_9ACTN</name>
<dbReference type="GO" id="GO:0016887">
    <property type="term" value="F:ATP hydrolysis activity"/>
    <property type="evidence" value="ECO:0007669"/>
    <property type="project" value="InterPro"/>
</dbReference>
<organism evidence="4 5">
    <name type="scientific">Nonomuraea thailandensis</name>
    <dbReference type="NCBI Taxonomy" id="1188745"/>
    <lineage>
        <taxon>Bacteria</taxon>
        <taxon>Bacillati</taxon>
        <taxon>Actinomycetota</taxon>
        <taxon>Actinomycetes</taxon>
        <taxon>Streptosporangiales</taxon>
        <taxon>Streptosporangiaceae</taxon>
        <taxon>Nonomuraea</taxon>
    </lineage>
</organism>
<keyword evidence="2" id="KW-0472">Membrane</keyword>
<feature type="transmembrane region" description="Helical" evidence="2">
    <location>
        <begin position="104"/>
        <end position="125"/>
    </location>
</feature>
<dbReference type="SUPFAM" id="SSF52540">
    <property type="entry name" value="P-loop containing nucleoside triphosphate hydrolases"/>
    <property type="match status" value="1"/>
</dbReference>
<evidence type="ECO:0000313" key="4">
    <source>
        <dbReference type="EMBL" id="MCP2363453.1"/>
    </source>
</evidence>
<feature type="domain" description="ABC transporter" evidence="3">
    <location>
        <begin position="20"/>
        <end position="62"/>
    </location>
</feature>
<sequence>MLEGRDLNKSFGRTRALRGAGVAVEDGEILAVMGPSGSGKSTLLHCLGGVLRPDSGQVRFGDAVVGAVAAGPWLCLVAARALIRHGRRATTLTAARRLAGDARGAFRAASGVVLAVFTAVFPAGLAKYGPCTSGPTAPSPPRSASGPEPRSCCRAPSSTAAATPCCRRPGSRTSRAPTPGWRPGSSCWSPAAA</sequence>
<evidence type="ECO:0000256" key="1">
    <source>
        <dbReference type="SAM" id="MobiDB-lite"/>
    </source>
</evidence>
<keyword evidence="5" id="KW-1185">Reference proteome</keyword>
<dbReference type="PANTHER" id="PTHR24220">
    <property type="entry name" value="IMPORT ATP-BINDING PROTEIN"/>
    <property type="match status" value="1"/>
</dbReference>
<keyword evidence="4" id="KW-0547">Nucleotide-binding</keyword>
<accession>A0A9X2GYU3</accession>
<feature type="region of interest" description="Disordered" evidence="1">
    <location>
        <begin position="132"/>
        <end position="193"/>
    </location>
</feature>
<dbReference type="AlphaFoldDB" id="A0A9X2GYU3"/>